<dbReference type="Proteomes" id="UP000264006">
    <property type="component" value="Chromosome"/>
</dbReference>
<dbReference type="EMBL" id="CP031165">
    <property type="protein sequence ID" value="AXV07398.1"/>
    <property type="molecule type" value="Genomic_DNA"/>
</dbReference>
<dbReference type="InterPro" id="IPR045165">
    <property type="entry name" value="Nitrobindin"/>
</dbReference>
<dbReference type="InterPro" id="IPR014878">
    <property type="entry name" value="THAP4-like_heme-bd"/>
</dbReference>
<dbReference type="Pfam" id="PF08768">
    <property type="entry name" value="THAP4_heme-bd"/>
    <property type="match status" value="1"/>
</dbReference>
<name>A0A346XYV1_9ACTN</name>
<keyword evidence="3" id="KW-1185">Reference proteome</keyword>
<dbReference type="CDD" id="cd07828">
    <property type="entry name" value="lipocalin_heme-bd-THAP4-like"/>
    <property type="match status" value="1"/>
</dbReference>
<dbReference type="InterPro" id="IPR012674">
    <property type="entry name" value="Calycin"/>
</dbReference>
<accession>A0A346XYV1</accession>
<evidence type="ECO:0000313" key="3">
    <source>
        <dbReference type="Proteomes" id="UP000264006"/>
    </source>
</evidence>
<dbReference type="PANTHER" id="PTHR15854:SF4">
    <property type="entry name" value="PEROXYNITRITE ISOMERASE THAP4"/>
    <property type="match status" value="1"/>
</dbReference>
<reference evidence="2 3" key="1">
    <citation type="submission" date="2018-09" db="EMBL/GenBank/DDBJ databases">
        <title>Complete genome sequence of Euzebya sp. DY32-46 isolated from seawater of Pacific Ocean.</title>
        <authorList>
            <person name="Xu L."/>
            <person name="Wu Y.-H."/>
            <person name="Xu X.-W."/>
        </authorList>
    </citation>
    <scope>NUCLEOTIDE SEQUENCE [LARGE SCALE GENOMIC DNA]</scope>
    <source>
        <strain evidence="2 3">DY32-46</strain>
    </source>
</reference>
<gene>
    <name evidence="2" type="ORF">DVS28_a2719</name>
</gene>
<dbReference type="RefSeq" id="WP_114591899.1">
    <property type="nucleotide sequence ID" value="NZ_CP031165.1"/>
</dbReference>
<dbReference type="SUPFAM" id="SSF50814">
    <property type="entry name" value="Lipocalins"/>
    <property type="match status" value="1"/>
</dbReference>
<organism evidence="2 3">
    <name type="scientific">Euzebya pacifica</name>
    <dbReference type="NCBI Taxonomy" id="1608957"/>
    <lineage>
        <taxon>Bacteria</taxon>
        <taxon>Bacillati</taxon>
        <taxon>Actinomycetota</taxon>
        <taxon>Nitriliruptoria</taxon>
        <taxon>Euzebyales</taxon>
    </lineage>
</organism>
<proteinExistence type="predicted"/>
<evidence type="ECO:0000259" key="1">
    <source>
        <dbReference type="Pfam" id="PF08768"/>
    </source>
</evidence>
<protein>
    <submittedName>
        <fullName evidence="2">DUF1794</fullName>
    </submittedName>
</protein>
<dbReference type="OrthoDB" id="4804006at2"/>
<dbReference type="PANTHER" id="PTHR15854">
    <property type="entry name" value="THAP4 PROTEIN"/>
    <property type="match status" value="1"/>
</dbReference>
<dbReference type="KEGG" id="euz:DVS28_a2719"/>
<evidence type="ECO:0000313" key="2">
    <source>
        <dbReference type="EMBL" id="AXV07398.1"/>
    </source>
</evidence>
<sequence>MTHPDIAPLEFLVGTWRGRGRGDYPTIDGFDYVEEISFSTMPKPFLAYQQRTTRADDGQPLHAETGYVRPVQDGPELVICQPTGIVEAHRGRLEEQQIIWDSHRVAMTPTAESHRVTKVRRELRVEGDELRYELHMGAVGQPLQLHLRATLHRVEA</sequence>
<dbReference type="AlphaFoldDB" id="A0A346XYV1"/>
<feature type="domain" description="THAP4-like heme-binding" evidence="1">
    <location>
        <begin position="6"/>
        <end position="153"/>
    </location>
</feature>
<dbReference type="Gene3D" id="2.40.128.20">
    <property type="match status" value="1"/>
</dbReference>